<reference evidence="1" key="1">
    <citation type="journal article" date="2020" name="New Phytol.">
        <title>Comparative genomics reveals dynamic genome evolution in host specialist ectomycorrhizal fungi.</title>
        <authorList>
            <person name="Lofgren L.A."/>
            <person name="Nguyen N.H."/>
            <person name="Vilgalys R."/>
            <person name="Ruytinx J."/>
            <person name="Liao H.L."/>
            <person name="Branco S."/>
            <person name="Kuo A."/>
            <person name="LaButti K."/>
            <person name="Lipzen A."/>
            <person name="Andreopoulos W."/>
            <person name="Pangilinan J."/>
            <person name="Riley R."/>
            <person name="Hundley H."/>
            <person name="Na H."/>
            <person name="Barry K."/>
            <person name="Grigoriev I.V."/>
            <person name="Stajich J.E."/>
            <person name="Kennedy P.G."/>
        </authorList>
    </citation>
    <scope>NUCLEOTIDE SEQUENCE</scope>
    <source>
        <strain evidence="1">S12</strain>
    </source>
</reference>
<dbReference type="EMBL" id="JABBWE010000018">
    <property type="protein sequence ID" value="KAG1796666.1"/>
    <property type="molecule type" value="Genomic_DNA"/>
</dbReference>
<name>A0A9P7DJ25_9AGAM</name>
<organism evidence="1 2">
    <name type="scientific">Suillus plorans</name>
    <dbReference type="NCBI Taxonomy" id="116603"/>
    <lineage>
        <taxon>Eukaryota</taxon>
        <taxon>Fungi</taxon>
        <taxon>Dikarya</taxon>
        <taxon>Basidiomycota</taxon>
        <taxon>Agaricomycotina</taxon>
        <taxon>Agaricomycetes</taxon>
        <taxon>Agaricomycetidae</taxon>
        <taxon>Boletales</taxon>
        <taxon>Suillineae</taxon>
        <taxon>Suillaceae</taxon>
        <taxon>Suillus</taxon>
    </lineage>
</organism>
<dbReference type="Pfam" id="PF18759">
    <property type="entry name" value="Plavaka"/>
    <property type="match status" value="2"/>
</dbReference>
<proteinExistence type="predicted"/>
<dbReference type="Proteomes" id="UP000719766">
    <property type="component" value="Unassembled WGS sequence"/>
</dbReference>
<accession>A0A9P7DJ25</accession>
<dbReference type="GeneID" id="64598757"/>
<evidence type="ECO:0000313" key="2">
    <source>
        <dbReference type="Proteomes" id="UP000719766"/>
    </source>
</evidence>
<evidence type="ECO:0000313" key="1">
    <source>
        <dbReference type="EMBL" id="KAG1796666.1"/>
    </source>
</evidence>
<gene>
    <name evidence="1" type="ORF">HD556DRAFT_1431276</name>
</gene>
<keyword evidence="2" id="KW-1185">Reference proteome</keyword>
<comment type="caution">
    <text evidence="1">The sequence shown here is derived from an EMBL/GenBank/DDBJ whole genome shotgun (WGS) entry which is preliminary data.</text>
</comment>
<sequence length="728" mass="84427">MSRRRSRNDGDLLTLEHSGTYGAEPYEISGTSTKFWYQRYKEGEGEDEWAPFCDKEEWGLAEWLVKSLGQTRTDEFLKLPITQNCTKPSFHNNRLFLQKVDELLHGPAWSCKKSLHEDVELWMRDLVECIKDLIGNPLFKEHMDEAGSQQLIDDMWTADWWWDKQKELPEGATIAPIILASDKTMYLPATKLDCFTSDACSLAGYRLFHHCVSLLLEPLIAAGEDGIDMVCADSFIRRVYHILAAYCLISCCKENHCPKCLVAANEQGNPLNSLMQDVELTREILERWRSGQHPVEFDEYGLRAVYKPFWANLPHTNIFMAFTPDLLHQLHKGVFKDHLVKWCLDIKGISNIKQWTGTEHKEMQHVFMALITGAVPSQVAIVTRSILDFCYYAQLHTHMSKSLDVFHANKDVLKELGVREHFNIPKLHQLSHYVQSIKLFGAADRFNTELPERLHIDFTKDTYHASNKCDYEEQMVLWLQRQEAIFWRTSYLEWMAKCSTQTEPECEYNSDSDAENEDFDVVPVVSQDIVHVLAKTPPHPRQSVQHLETIHGTINFLPAFKSFLQKHFPHNHIMPSYQDHFDVFRQVVIILPPDPCVSESPKCLRVRAIFTLPHQFGVYSRPLAYIEWFTPFREADQTTGLRQVSRSTRCLRRNGAMIHVDEIIRPCHLIPKMGQSVNPMWTSANMYELASEFYLNTFINLETFSLEATICRQDAQVAHKDIGRRREK</sequence>
<dbReference type="OrthoDB" id="2418900at2759"/>
<dbReference type="InterPro" id="IPR041078">
    <property type="entry name" value="Plavaka"/>
</dbReference>
<dbReference type="AlphaFoldDB" id="A0A9P7DJ25"/>
<dbReference type="RefSeq" id="XP_041162023.1">
    <property type="nucleotide sequence ID" value="XM_041304993.1"/>
</dbReference>
<protein>
    <submittedName>
        <fullName evidence="1">Uncharacterized protein</fullName>
    </submittedName>
</protein>